<evidence type="ECO:0000313" key="3">
    <source>
        <dbReference type="Proteomes" id="UP000449710"/>
    </source>
</evidence>
<organism evidence="2 3">
    <name type="scientific">Isachenkonia alkalipeptolytica</name>
    <dbReference type="NCBI Taxonomy" id="2565777"/>
    <lineage>
        <taxon>Bacteria</taxon>
        <taxon>Bacillati</taxon>
        <taxon>Bacillota</taxon>
        <taxon>Clostridia</taxon>
        <taxon>Eubacteriales</taxon>
        <taxon>Clostridiaceae</taxon>
        <taxon>Isachenkonia</taxon>
    </lineage>
</organism>
<dbReference type="EMBL" id="SUMG01000017">
    <property type="protein sequence ID" value="NBG89152.1"/>
    <property type="molecule type" value="Genomic_DNA"/>
</dbReference>
<comment type="caution">
    <text evidence="2">The sequence shown here is derived from an EMBL/GenBank/DDBJ whole genome shotgun (WGS) entry which is preliminary data.</text>
</comment>
<name>A0AA43XM63_9CLOT</name>
<keyword evidence="1" id="KW-1133">Transmembrane helix</keyword>
<protein>
    <submittedName>
        <fullName evidence="2">Uncharacterized protein</fullName>
    </submittedName>
</protein>
<reference evidence="2 3" key="1">
    <citation type="submission" date="2019-04" db="EMBL/GenBank/DDBJ databases">
        <title>Isachenkonia alkalipeptolytica gen. nov. sp. nov. a new anaerobic, alkiliphilic organothrophic bacterium capable to reduce synthesized ferrihydrite isolated from a soda lake.</title>
        <authorList>
            <person name="Toshchakov S.V."/>
            <person name="Zavarzina D.G."/>
            <person name="Zhilina T.N."/>
            <person name="Kostrikina N.A."/>
            <person name="Kublanov I.V."/>
        </authorList>
    </citation>
    <scope>NUCLEOTIDE SEQUENCE [LARGE SCALE GENOMIC DNA]</scope>
    <source>
        <strain evidence="2 3">Z-1701</strain>
    </source>
</reference>
<evidence type="ECO:0000256" key="1">
    <source>
        <dbReference type="SAM" id="Phobius"/>
    </source>
</evidence>
<keyword evidence="3" id="KW-1185">Reference proteome</keyword>
<keyword evidence="1" id="KW-0812">Transmembrane</keyword>
<proteinExistence type="predicted"/>
<dbReference type="RefSeq" id="WP_160722522.1">
    <property type="nucleotide sequence ID" value="NZ_SUMG01000017.1"/>
</dbReference>
<keyword evidence="1" id="KW-0472">Membrane</keyword>
<accession>A0AA43XM63</accession>
<dbReference type="AlphaFoldDB" id="A0AA43XM63"/>
<evidence type="ECO:0000313" key="2">
    <source>
        <dbReference type="EMBL" id="NBG89152.1"/>
    </source>
</evidence>
<gene>
    <name evidence="2" type="ORF">ISALK_11695</name>
</gene>
<sequence>MFDYVLRIAVILWIVSLTGYIFIVLKEKIYLKNNMIYLDYKNVDPDQIKEVEIKHFKLGNHELMAGDEIKVKLKGAKSIKGTVLGLAKDKKTILLMGAKGVKNLEIHAIKELKVASKYGKFF</sequence>
<dbReference type="Proteomes" id="UP000449710">
    <property type="component" value="Unassembled WGS sequence"/>
</dbReference>
<feature type="transmembrane region" description="Helical" evidence="1">
    <location>
        <begin position="6"/>
        <end position="25"/>
    </location>
</feature>